<feature type="domain" description="HTH araC/xylS-type" evidence="4">
    <location>
        <begin position="192"/>
        <end position="290"/>
    </location>
</feature>
<comment type="caution">
    <text evidence="5">The sequence shown here is derived from an EMBL/GenBank/DDBJ whole genome shotgun (WGS) entry which is preliminary data.</text>
</comment>
<keyword evidence="1" id="KW-0805">Transcription regulation</keyword>
<organism evidence="5 6">
    <name type="scientific">Marinoscillum luteum</name>
    <dbReference type="NCBI Taxonomy" id="861051"/>
    <lineage>
        <taxon>Bacteria</taxon>
        <taxon>Pseudomonadati</taxon>
        <taxon>Bacteroidota</taxon>
        <taxon>Cytophagia</taxon>
        <taxon>Cytophagales</taxon>
        <taxon>Reichenbachiellaceae</taxon>
        <taxon>Marinoscillum</taxon>
    </lineage>
</organism>
<dbReference type="InterPro" id="IPR018060">
    <property type="entry name" value="HTH_AraC"/>
</dbReference>
<dbReference type="SUPFAM" id="SSF46689">
    <property type="entry name" value="Homeodomain-like"/>
    <property type="match status" value="1"/>
</dbReference>
<evidence type="ECO:0000259" key="4">
    <source>
        <dbReference type="PROSITE" id="PS01124"/>
    </source>
</evidence>
<evidence type="ECO:0000313" key="5">
    <source>
        <dbReference type="EMBL" id="MFH6982195.1"/>
    </source>
</evidence>
<dbReference type="Gene3D" id="2.60.120.10">
    <property type="entry name" value="Jelly Rolls"/>
    <property type="match status" value="1"/>
</dbReference>
<dbReference type="InterPro" id="IPR009057">
    <property type="entry name" value="Homeodomain-like_sf"/>
</dbReference>
<dbReference type="InterPro" id="IPR014710">
    <property type="entry name" value="RmlC-like_jellyroll"/>
</dbReference>
<sequence length="299" mass="34530">MKSINVLDLTEFESHGDPIAFHCNTFTRHLQAHHGAITVPHKHNFFLIVLFTSGSGLHEIDFEKYRVTPGSVFFLSPGQTHYWELSDDIEGLIFFHSQEFFDLSFTDRSVYDFPFFYSQLNSAVLQLDTPDTHKMAARFNELLTEYSGKNTFMTAQKLSSLLSLTYIELSRLYLAQGQMEVSKTGVHSEHLRKLEKLIEENFRTEKSPGAYANMLHMTVRHLNRLTQGSLNKSPTQLITERILLEAKRMLVHGTSSLSQISYDLGYEDYAYFSRLFKKWTKLTPSAFAQQYQSGRSRIQ</sequence>
<keyword evidence="2" id="KW-0238">DNA-binding</keyword>
<accession>A0ABW7N3J0</accession>
<evidence type="ECO:0000313" key="6">
    <source>
        <dbReference type="Proteomes" id="UP001610063"/>
    </source>
</evidence>
<evidence type="ECO:0000256" key="1">
    <source>
        <dbReference type="ARBA" id="ARBA00023015"/>
    </source>
</evidence>
<dbReference type="PANTHER" id="PTHR43280">
    <property type="entry name" value="ARAC-FAMILY TRANSCRIPTIONAL REGULATOR"/>
    <property type="match status" value="1"/>
</dbReference>
<dbReference type="SMART" id="SM00342">
    <property type="entry name" value="HTH_ARAC"/>
    <property type="match status" value="1"/>
</dbReference>
<dbReference type="Pfam" id="PF12833">
    <property type="entry name" value="HTH_18"/>
    <property type="match status" value="1"/>
</dbReference>
<proteinExistence type="predicted"/>
<dbReference type="PANTHER" id="PTHR43280:SF32">
    <property type="entry name" value="TRANSCRIPTIONAL REGULATORY PROTEIN"/>
    <property type="match status" value="1"/>
</dbReference>
<dbReference type="Gene3D" id="1.10.10.60">
    <property type="entry name" value="Homeodomain-like"/>
    <property type="match status" value="1"/>
</dbReference>
<keyword evidence="6" id="KW-1185">Reference proteome</keyword>
<gene>
    <name evidence="5" type="ORF">ACHKAR_02040</name>
</gene>
<protein>
    <submittedName>
        <fullName evidence="5">AraC family transcriptional regulator</fullName>
    </submittedName>
</protein>
<dbReference type="Proteomes" id="UP001610063">
    <property type="component" value="Unassembled WGS sequence"/>
</dbReference>
<dbReference type="PROSITE" id="PS01124">
    <property type="entry name" value="HTH_ARAC_FAMILY_2"/>
    <property type="match status" value="1"/>
</dbReference>
<evidence type="ECO:0000256" key="3">
    <source>
        <dbReference type="ARBA" id="ARBA00023163"/>
    </source>
</evidence>
<dbReference type="EMBL" id="JBIPKE010000010">
    <property type="protein sequence ID" value="MFH6982195.1"/>
    <property type="molecule type" value="Genomic_DNA"/>
</dbReference>
<dbReference type="SUPFAM" id="SSF51215">
    <property type="entry name" value="Regulatory protein AraC"/>
    <property type="match status" value="1"/>
</dbReference>
<evidence type="ECO:0000256" key="2">
    <source>
        <dbReference type="ARBA" id="ARBA00023125"/>
    </source>
</evidence>
<dbReference type="InterPro" id="IPR037923">
    <property type="entry name" value="HTH-like"/>
</dbReference>
<name>A0ABW7N3J0_9BACT</name>
<keyword evidence="3" id="KW-0804">Transcription</keyword>
<reference evidence="5 6" key="1">
    <citation type="journal article" date="2013" name="Int. J. Syst. Evol. Microbiol.">
        <title>Marinoscillum luteum sp. nov., isolated from marine sediment.</title>
        <authorList>
            <person name="Cha I.T."/>
            <person name="Park S.J."/>
            <person name="Kim S.J."/>
            <person name="Kim J.G."/>
            <person name="Jung M.Y."/>
            <person name="Shin K.S."/>
            <person name="Kwon K.K."/>
            <person name="Yang S.H."/>
            <person name="Seo Y.S."/>
            <person name="Rhee S.K."/>
        </authorList>
    </citation>
    <scope>NUCLEOTIDE SEQUENCE [LARGE SCALE GENOMIC DNA]</scope>
    <source>
        <strain evidence="5 6">KCTC 23939</strain>
    </source>
</reference>
<dbReference type="Pfam" id="PF02311">
    <property type="entry name" value="AraC_binding"/>
    <property type="match status" value="1"/>
</dbReference>
<dbReference type="RefSeq" id="WP_395415959.1">
    <property type="nucleotide sequence ID" value="NZ_JBIPKE010000010.1"/>
</dbReference>
<dbReference type="InterPro" id="IPR003313">
    <property type="entry name" value="AraC-bd"/>
</dbReference>